<proteinExistence type="predicted"/>
<reference evidence="2 3" key="1">
    <citation type="submission" date="2019-01" db="EMBL/GenBank/DDBJ databases">
        <title>Genome sequencing of strain FW10M-9.</title>
        <authorList>
            <person name="Heo J."/>
            <person name="Kim S.-J."/>
            <person name="Kim J.-S."/>
            <person name="Hong S.-B."/>
            <person name="Kwon S.-W."/>
        </authorList>
    </citation>
    <scope>NUCLEOTIDE SEQUENCE [LARGE SCALE GENOMIC DNA]</scope>
    <source>
        <strain evidence="2 3">FW10M-9</strain>
    </source>
</reference>
<keyword evidence="1" id="KW-0472">Membrane</keyword>
<keyword evidence="1" id="KW-0812">Transmembrane</keyword>
<name>A0A4P6F6J2_9MICO</name>
<evidence type="ECO:0000256" key="1">
    <source>
        <dbReference type="SAM" id="Phobius"/>
    </source>
</evidence>
<feature type="transmembrane region" description="Helical" evidence="1">
    <location>
        <begin position="120"/>
        <end position="143"/>
    </location>
</feature>
<dbReference type="AlphaFoldDB" id="A0A4P6F6J2"/>
<keyword evidence="3" id="KW-1185">Reference proteome</keyword>
<evidence type="ECO:0000313" key="3">
    <source>
        <dbReference type="Proteomes" id="UP000292118"/>
    </source>
</evidence>
<accession>A0A4P6F6J2</accession>
<dbReference type="KEGG" id="xya:ET471_14270"/>
<organism evidence="2 3">
    <name type="scientific">Xylanimonas protaetiae</name>
    <dbReference type="NCBI Taxonomy" id="2509457"/>
    <lineage>
        <taxon>Bacteria</taxon>
        <taxon>Bacillati</taxon>
        <taxon>Actinomycetota</taxon>
        <taxon>Actinomycetes</taxon>
        <taxon>Micrococcales</taxon>
        <taxon>Promicromonosporaceae</taxon>
        <taxon>Xylanimonas</taxon>
    </lineage>
</organism>
<evidence type="ECO:0000313" key="2">
    <source>
        <dbReference type="EMBL" id="QAY71055.1"/>
    </source>
</evidence>
<sequence length="153" mass="15519">MQQTERPGANPPSPPSPGVAVWREVAWRTAMTLGLVALVKPVAEAVARAAHADLGAKVPPAVVLGISLVWIVVVAARRHTPAVATLVAAGMVQAFAGAVLALATTWVFDGVPGGPLVHPTQLVVALGAGALWGLVCGVVAQALQNARQGLRPS</sequence>
<dbReference type="EMBL" id="CP035493">
    <property type="protein sequence ID" value="QAY71055.1"/>
    <property type="molecule type" value="Genomic_DNA"/>
</dbReference>
<dbReference type="Proteomes" id="UP000292118">
    <property type="component" value="Chromosome"/>
</dbReference>
<feature type="transmembrane region" description="Helical" evidence="1">
    <location>
        <begin position="83"/>
        <end position="108"/>
    </location>
</feature>
<dbReference type="RefSeq" id="WP_129189391.1">
    <property type="nucleotide sequence ID" value="NZ_CP035493.1"/>
</dbReference>
<dbReference type="OrthoDB" id="9894694at2"/>
<protein>
    <submittedName>
        <fullName evidence="2">Uncharacterized protein</fullName>
    </submittedName>
</protein>
<gene>
    <name evidence="2" type="ORF">ET471_14270</name>
</gene>
<feature type="transmembrane region" description="Helical" evidence="1">
    <location>
        <begin position="58"/>
        <end position="76"/>
    </location>
</feature>
<keyword evidence="1" id="KW-1133">Transmembrane helix</keyword>